<feature type="region of interest" description="Disordered" evidence="1">
    <location>
        <begin position="111"/>
        <end position="130"/>
    </location>
</feature>
<feature type="transmembrane region" description="Helical" evidence="2">
    <location>
        <begin position="387"/>
        <end position="414"/>
    </location>
</feature>
<feature type="transmembrane region" description="Helical" evidence="2">
    <location>
        <begin position="237"/>
        <end position="264"/>
    </location>
</feature>
<protein>
    <submittedName>
        <fullName evidence="3">Uncharacterized protein</fullName>
    </submittedName>
</protein>
<reference evidence="3" key="1">
    <citation type="submission" date="2022-08" db="UniProtKB">
        <authorList>
            <consortium name="EnsemblMetazoa"/>
        </authorList>
    </citation>
    <scope>IDENTIFICATION</scope>
    <source>
        <strain evidence="3">EBRO</strain>
    </source>
</reference>
<sequence>MAARPSRPGTMLPRTALEAAIVTRCLLLQRLRIELLLAGRLPCCAARSLRMMVVMMAVPMVVMVLVLMVVVVVVMRCDCVIVLQLGLLVRNHVETALCLCPTASRRWPRFVGPHRLHPGKRQQQAPDGGAGRDHWWCGGARRYRYLLSPLPIPLHSRCTTIDQLTHNFLLFLLLLLVFVTFLSRNRDKLLLMGAGQATSRRPLRRPRHDGLNDGVHDRLPIVAIALASFFTRQALHIYVLVFLFLHLAIIALLLIIVIVLVFIVDEVVFHVGRQDHVSIAPAEAPTAAVLQQHHLHRRMVVRLLMLVGPWRGTSQHDLLLLLLLLLRIIAQTAILDHHIVVLVHHVVQHVLVLRLLHRRLLLAAPVAQPPQPSTAQLVLQRTVTVRIIATLVTVGFALLVVLVIVTVVLVLLLLHHHLGSGGRRQRGWCVNGDAVRQHGEVLR</sequence>
<proteinExistence type="predicted"/>
<dbReference type="AlphaFoldDB" id="A0A182ITX7"/>
<feature type="transmembrane region" description="Helical" evidence="2">
    <location>
        <begin position="53"/>
        <end position="75"/>
    </location>
</feature>
<organism evidence="3">
    <name type="scientific">Anopheles atroparvus</name>
    <name type="common">European mosquito</name>
    <dbReference type="NCBI Taxonomy" id="41427"/>
    <lineage>
        <taxon>Eukaryota</taxon>
        <taxon>Metazoa</taxon>
        <taxon>Ecdysozoa</taxon>
        <taxon>Arthropoda</taxon>
        <taxon>Hexapoda</taxon>
        <taxon>Insecta</taxon>
        <taxon>Pterygota</taxon>
        <taxon>Neoptera</taxon>
        <taxon>Endopterygota</taxon>
        <taxon>Diptera</taxon>
        <taxon>Nematocera</taxon>
        <taxon>Culicoidea</taxon>
        <taxon>Culicidae</taxon>
        <taxon>Anophelinae</taxon>
        <taxon>Anopheles</taxon>
    </lineage>
</organism>
<keyword evidence="2" id="KW-0472">Membrane</keyword>
<feature type="compositionally biased region" description="Basic residues" evidence="1">
    <location>
        <begin position="111"/>
        <end position="120"/>
    </location>
</feature>
<accession>A0A182ITX7</accession>
<dbReference type="VEuPathDB" id="VectorBase:AATE005418"/>
<feature type="transmembrane region" description="Helical" evidence="2">
    <location>
        <begin position="164"/>
        <end position="182"/>
    </location>
</feature>
<dbReference type="EnsemblMetazoa" id="AATE005418-RA">
    <property type="protein sequence ID" value="AATE005418-PA.1"/>
    <property type="gene ID" value="AATE005418"/>
</dbReference>
<keyword evidence="2" id="KW-1133">Transmembrane helix</keyword>
<evidence type="ECO:0000313" key="3">
    <source>
        <dbReference type="EnsemblMetazoa" id="AATE005418-PA.1"/>
    </source>
</evidence>
<keyword evidence="2" id="KW-0812">Transmembrane</keyword>
<evidence type="ECO:0000256" key="2">
    <source>
        <dbReference type="SAM" id="Phobius"/>
    </source>
</evidence>
<name>A0A182ITX7_ANOAO</name>
<evidence type="ECO:0000256" key="1">
    <source>
        <dbReference type="SAM" id="MobiDB-lite"/>
    </source>
</evidence>